<keyword evidence="1" id="KW-0863">Zinc-finger</keyword>
<dbReference type="InterPro" id="IPR001878">
    <property type="entry name" value="Znf_CCHC"/>
</dbReference>
<evidence type="ECO:0000256" key="1">
    <source>
        <dbReference type="PROSITE-ProRule" id="PRU00047"/>
    </source>
</evidence>
<proteinExistence type="predicted"/>
<protein>
    <recommendedName>
        <fullName evidence="3">CCHC-type domain-containing protein</fullName>
    </recommendedName>
</protein>
<dbReference type="AlphaFoldDB" id="A0A7R9WTM5"/>
<dbReference type="InterPro" id="IPR042246">
    <property type="entry name" value="ZCCHC9"/>
</dbReference>
<dbReference type="PANTHER" id="PTHR46242">
    <property type="entry name" value="ZINC FINGER CCHC DOMAIN-CONTAINING PROTEIN 9 ZCCHC9"/>
    <property type="match status" value="1"/>
</dbReference>
<feature type="compositionally biased region" description="Basic residues" evidence="2">
    <location>
        <begin position="23"/>
        <end position="32"/>
    </location>
</feature>
<reference evidence="4" key="1">
    <citation type="submission" date="2021-01" db="EMBL/GenBank/DDBJ databases">
        <authorList>
            <person name="Corre E."/>
            <person name="Pelletier E."/>
            <person name="Niang G."/>
            <person name="Scheremetjew M."/>
            <person name="Finn R."/>
            <person name="Kale V."/>
            <person name="Holt S."/>
            <person name="Cochrane G."/>
            <person name="Meng A."/>
            <person name="Brown T."/>
            <person name="Cohen L."/>
        </authorList>
    </citation>
    <scope>NUCLEOTIDE SEQUENCE</scope>
    <source>
        <strain evidence="4">CCMP3328</strain>
    </source>
</reference>
<feature type="region of interest" description="Disordered" evidence="2">
    <location>
        <begin position="49"/>
        <end position="68"/>
    </location>
</feature>
<dbReference type="Gene3D" id="4.10.60.10">
    <property type="entry name" value="Zinc finger, CCHC-type"/>
    <property type="match status" value="3"/>
</dbReference>
<keyword evidence="1" id="KW-0862">Zinc</keyword>
<feature type="domain" description="CCHC-type" evidence="3">
    <location>
        <begin position="135"/>
        <end position="150"/>
    </location>
</feature>
<dbReference type="Pfam" id="PF00098">
    <property type="entry name" value="zf-CCHC"/>
    <property type="match status" value="2"/>
</dbReference>
<dbReference type="PANTHER" id="PTHR46242:SF1">
    <property type="entry name" value="ZINC FINGER CCHC DOMAIN-CONTAINING PROTEIN 9"/>
    <property type="match status" value="1"/>
</dbReference>
<name>A0A7R9WTM5_9STRA</name>
<dbReference type="SUPFAM" id="SSF57756">
    <property type="entry name" value="Retrovirus zinc finger-like domains"/>
    <property type="match status" value="2"/>
</dbReference>
<dbReference type="GO" id="GO:0003676">
    <property type="term" value="F:nucleic acid binding"/>
    <property type="evidence" value="ECO:0007669"/>
    <property type="project" value="InterPro"/>
</dbReference>
<keyword evidence="1" id="KW-0479">Metal-binding</keyword>
<dbReference type="PROSITE" id="PS50158">
    <property type="entry name" value="ZF_CCHC"/>
    <property type="match status" value="2"/>
</dbReference>
<dbReference type="InterPro" id="IPR036875">
    <property type="entry name" value="Znf_CCHC_sf"/>
</dbReference>
<sequence>MTGTTDTLMAAAANTSNTNVRCGRQRSQKPKMTKAERREKYTAIARKRREKVKERQFGGSRRHSRYGNHGKTRKDVCYLCRKPGHTVANCPKQQQGHAASAKSICYRCGSQEHTLSGCPQQADPNNRDNLAFATCYVCNQRGHLASKCPQNEHGLYVRGGSCRFCESVHHLSKHCPERPDGRNYSHNNTRQSKKQKEDDDSIIPDDEILQDLVENAESSRKGSSTPKAEVKKKRVVQF</sequence>
<accession>A0A7R9WTM5</accession>
<dbReference type="GO" id="GO:0008270">
    <property type="term" value="F:zinc ion binding"/>
    <property type="evidence" value="ECO:0007669"/>
    <property type="project" value="UniProtKB-KW"/>
</dbReference>
<organism evidence="4">
    <name type="scientific">Craspedostauros australis</name>
    <dbReference type="NCBI Taxonomy" id="1486917"/>
    <lineage>
        <taxon>Eukaryota</taxon>
        <taxon>Sar</taxon>
        <taxon>Stramenopiles</taxon>
        <taxon>Ochrophyta</taxon>
        <taxon>Bacillariophyta</taxon>
        <taxon>Bacillariophyceae</taxon>
        <taxon>Bacillariophycidae</taxon>
        <taxon>Naviculales</taxon>
        <taxon>Naviculaceae</taxon>
        <taxon>Craspedostauros</taxon>
    </lineage>
</organism>
<gene>
    <name evidence="4" type="ORF">CAUS1442_LOCUS5549</name>
</gene>
<feature type="compositionally biased region" description="Basic and acidic residues" evidence="2">
    <location>
        <begin position="173"/>
        <end position="183"/>
    </location>
</feature>
<feature type="region of interest" description="Disordered" evidence="2">
    <location>
        <begin position="173"/>
        <end position="238"/>
    </location>
</feature>
<dbReference type="SMART" id="SM00343">
    <property type="entry name" value="ZnF_C2HC"/>
    <property type="match status" value="4"/>
</dbReference>
<feature type="compositionally biased region" description="Acidic residues" evidence="2">
    <location>
        <begin position="198"/>
        <end position="209"/>
    </location>
</feature>
<feature type="domain" description="CCHC-type" evidence="3">
    <location>
        <begin position="77"/>
        <end position="92"/>
    </location>
</feature>
<evidence type="ECO:0000313" key="4">
    <source>
        <dbReference type="EMBL" id="CAD8333447.1"/>
    </source>
</evidence>
<dbReference type="GO" id="GO:0005730">
    <property type="term" value="C:nucleolus"/>
    <property type="evidence" value="ECO:0007669"/>
    <property type="project" value="TreeGrafter"/>
</dbReference>
<evidence type="ECO:0000259" key="3">
    <source>
        <dbReference type="PROSITE" id="PS50158"/>
    </source>
</evidence>
<dbReference type="EMBL" id="HBEF01008842">
    <property type="protein sequence ID" value="CAD8333447.1"/>
    <property type="molecule type" value="Transcribed_RNA"/>
</dbReference>
<feature type="region of interest" description="Disordered" evidence="2">
    <location>
        <begin position="16"/>
        <end position="38"/>
    </location>
</feature>
<evidence type="ECO:0000256" key="2">
    <source>
        <dbReference type="SAM" id="MobiDB-lite"/>
    </source>
</evidence>